<organism evidence="1 2">
    <name type="scientific">Flavobacterium arsenatis</name>
    <dbReference type="NCBI Taxonomy" id="1484332"/>
    <lineage>
        <taxon>Bacteria</taxon>
        <taxon>Pseudomonadati</taxon>
        <taxon>Bacteroidota</taxon>
        <taxon>Flavobacteriia</taxon>
        <taxon>Flavobacteriales</taxon>
        <taxon>Flavobacteriaceae</taxon>
        <taxon>Flavobacterium</taxon>
    </lineage>
</organism>
<comment type="caution">
    <text evidence="1">The sequence shown here is derived from an EMBL/GenBank/DDBJ whole genome shotgun (WGS) entry which is preliminary data.</text>
</comment>
<evidence type="ECO:0000313" key="2">
    <source>
        <dbReference type="Proteomes" id="UP001255185"/>
    </source>
</evidence>
<gene>
    <name evidence="1" type="ORF">J2X31_002176</name>
</gene>
<name>A0ABU1TQA8_9FLAO</name>
<sequence length="469" mass="54453">MKKLIILLLATVFALQSCEKKTSKQNKEPVSNNETWEIKQDNFTYTVEILDSLQFYAEQKNVKHKPEPLKKITDFTSAQKMLKGVVEFWDGDEDGESHGLRRILFRNGNTFNNKYNEEFFVAYYPTEDIILFEGGHSLDVSFTLTNGKQTQETGNPEYIVTSPNNQYRLNGFYEGQDCVSYFIQKNVNGQFENAIPLSETFSKNNRKSICQIKEAFWTNDHTLFLKEVFVFDSNNELKPIYYKISITEAEPKPSQSAVFQSKNISDFVPEDYVIYKENGLEEIKGDLNKDGLEDIVLIIKATDKSKVIKHETRGELDQNRRGIIVLFNKGNHYQLALKNYDCFTSENEDGGVYYAPDLNIEIKNGNLLINYLHGRYGYWSYAFRHQNNDFELIGYDASHNRGPMVESDISINFLTKKLIKNENINENAQDESEVVFKQTKQNIRLKEFTRLSEITDFDQLKISELYIVE</sequence>
<evidence type="ECO:0000313" key="1">
    <source>
        <dbReference type="EMBL" id="MDR6968161.1"/>
    </source>
</evidence>
<evidence type="ECO:0008006" key="3">
    <source>
        <dbReference type="Google" id="ProtNLM"/>
    </source>
</evidence>
<reference evidence="1 2" key="1">
    <citation type="submission" date="2023-07" db="EMBL/GenBank/DDBJ databases">
        <title>Sorghum-associated microbial communities from plants grown in Nebraska, USA.</title>
        <authorList>
            <person name="Schachtman D."/>
        </authorList>
    </citation>
    <scope>NUCLEOTIDE SEQUENCE [LARGE SCALE GENOMIC DNA]</scope>
    <source>
        <strain evidence="1 2">3773</strain>
    </source>
</reference>
<dbReference type="Proteomes" id="UP001255185">
    <property type="component" value="Unassembled WGS sequence"/>
</dbReference>
<dbReference type="PROSITE" id="PS51257">
    <property type="entry name" value="PROKAR_LIPOPROTEIN"/>
    <property type="match status" value="1"/>
</dbReference>
<dbReference type="EMBL" id="JAVDVI010000008">
    <property type="protein sequence ID" value="MDR6968161.1"/>
    <property type="molecule type" value="Genomic_DNA"/>
</dbReference>
<accession>A0ABU1TQA8</accession>
<dbReference type="RefSeq" id="WP_310026626.1">
    <property type="nucleotide sequence ID" value="NZ_JAVDVI010000008.1"/>
</dbReference>
<proteinExistence type="predicted"/>
<keyword evidence="2" id="KW-1185">Reference proteome</keyword>
<protein>
    <recommendedName>
        <fullName evidence="3">VCBS repeat-containing protein</fullName>
    </recommendedName>
</protein>